<dbReference type="Proteomes" id="UP000305760">
    <property type="component" value="Unassembled WGS sequence"/>
</dbReference>
<evidence type="ECO:0000313" key="3">
    <source>
        <dbReference type="EMBL" id="TNJ34945.1"/>
    </source>
</evidence>
<keyword evidence="2" id="KW-0472">Membrane</keyword>
<feature type="transmembrane region" description="Helical" evidence="2">
    <location>
        <begin position="117"/>
        <end position="136"/>
    </location>
</feature>
<name>A0A5C4RVG6_9GAMM</name>
<feature type="region of interest" description="Disordered" evidence="1">
    <location>
        <begin position="166"/>
        <end position="185"/>
    </location>
</feature>
<accession>A0A5C4RVG6</accession>
<evidence type="ECO:0000313" key="4">
    <source>
        <dbReference type="Proteomes" id="UP000305760"/>
    </source>
</evidence>
<dbReference type="Pfam" id="PF04246">
    <property type="entry name" value="RseC_MucC"/>
    <property type="match status" value="1"/>
</dbReference>
<sequence length="185" mass="19247">MPARTGSMAGTCWRSARSPRRPWTASPAPCGPWTAMAERRAQVLSVAGDELQLRLLGSACEGCVGGCGGRCNLFAGDGDQVFRLVTPDAGDYAAGQQLRLQLDEADLRRAAWRGYGVAWLGLVAGAGLGAALGAALGRHADLSTLCGLLLGTFAAVRFSKRRLPEPRLAAEGADTPSPLTPSETP</sequence>
<proteinExistence type="predicted"/>
<keyword evidence="2" id="KW-0812">Transmembrane</keyword>
<gene>
    <name evidence="3" type="ORF">E1B00_03980</name>
</gene>
<evidence type="ECO:0000256" key="2">
    <source>
        <dbReference type="SAM" id="Phobius"/>
    </source>
</evidence>
<feature type="region of interest" description="Disordered" evidence="1">
    <location>
        <begin position="1"/>
        <end position="29"/>
    </location>
</feature>
<reference evidence="3 4" key="1">
    <citation type="submission" date="2019-03" db="EMBL/GenBank/DDBJ databases">
        <title>Arenimonas daejeonensis sp. nov., isolated from compost.</title>
        <authorList>
            <person name="Jeon C.O."/>
        </authorList>
    </citation>
    <scope>NUCLEOTIDE SEQUENCE [LARGE SCALE GENOMIC DNA]</scope>
    <source>
        <strain evidence="3 4">R29</strain>
    </source>
</reference>
<evidence type="ECO:0008006" key="5">
    <source>
        <dbReference type="Google" id="ProtNLM"/>
    </source>
</evidence>
<dbReference type="AlphaFoldDB" id="A0A5C4RVG6"/>
<evidence type="ECO:0000256" key="1">
    <source>
        <dbReference type="SAM" id="MobiDB-lite"/>
    </source>
</evidence>
<dbReference type="EMBL" id="SMDR01000001">
    <property type="protein sequence ID" value="TNJ34945.1"/>
    <property type="molecule type" value="Genomic_DNA"/>
</dbReference>
<dbReference type="OrthoDB" id="9902002at2"/>
<organism evidence="3 4">
    <name type="scientific">Arenimonas terrae</name>
    <dbReference type="NCBI Taxonomy" id="2546226"/>
    <lineage>
        <taxon>Bacteria</taxon>
        <taxon>Pseudomonadati</taxon>
        <taxon>Pseudomonadota</taxon>
        <taxon>Gammaproteobacteria</taxon>
        <taxon>Lysobacterales</taxon>
        <taxon>Lysobacteraceae</taxon>
        <taxon>Arenimonas</taxon>
    </lineage>
</organism>
<comment type="caution">
    <text evidence="3">The sequence shown here is derived from an EMBL/GenBank/DDBJ whole genome shotgun (WGS) entry which is preliminary data.</text>
</comment>
<protein>
    <recommendedName>
        <fullName evidence="5">SoxR reducing system RseC family protein</fullName>
    </recommendedName>
</protein>
<keyword evidence="2" id="KW-1133">Transmembrane helix</keyword>
<keyword evidence="4" id="KW-1185">Reference proteome</keyword>